<sequence length="102" mass="11296">MSKNIHLKIKDEILGCNLVFRKIPLSNSVQTIRPAGIAELGQQGNDPPAGDRFKNMDLSQTNETRCIPLLKQSFPEGNASQGSSLSFTRILRTRKSNVENLT</sequence>
<keyword evidence="2" id="KW-1185">Reference proteome</keyword>
<evidence type="ECO:0000313" key="2">
    <source>
        <dbReference type="Proteomes" id="UP000016843"/>
    </source>
</evidence>
<comment type="caution">
    <text evidence="1">The sequence shown here is derived from an EMBL/GenBank/DDBJ whole genome shotgun (WGS) entry which is preliminary data.</text>
</comment>
<name>U5BTM7_9BACT</name>
<proteinExistence type="predicted"/>
<accession>U5BTM7</accession>
<gene>
    <name evidence="1" type="ORF">P872_11220</name>
</gene>
<dbReference type="AlphaFoldDB" id="U5BTM7"/>
<evidence type="ECO:0000313" key="1">
    <source>
        <dbReference type="EMBL" id="ERM80879.1"/>
    </source>
</evidence>
<organism evidence="1 2">
    <name type="scientific">Rhodonellum psychrophilum GCM71 = DSM 17998</name>
    <dbReference type="NCBI Taxonomy" id="1123057"/>
    <lineage>
        <taxon>Bacteria</taxon>
        <taxon>Pseudomonadati</taxon>
        <taxon>Bacteroidota</taxon>
        <taxon>Cytophagia</taxon>
        <taxon>Cytophagales</taxon>
        <taxon>Cytophagaceae</taxon>
        <taxon>Rhodonellum</taxon>
    </lineage>
</organism>
<dbReference type="Proteomes" id="UP000016843">
    <property type="component" value="Unassembled WGS sequence"/>
</dbReference>
<reference evidence="1 2" key="1">
    <citation type="journal article" date="2013" name="Genome Announc.">
        <title>Draft Genome Sequence of the Psychrophilic and Alkaliphilic Rhodonellum psychrophilum Strain GCM71T.</title>
        <authorList>
            <person name="Hauptmann A.L."/>
            <person name="Glaring M.A."/>
            <person name="Hallin P.F."/>
            <person name="Prieme A."/>
            <person name="Stougaard P."/>
        </authorList>
    </citation>
    <scope>NUCLEOTIDE SEQUENCE [LARGE SCALE GENOMIC DNA]</scope>
    <source>
        <strain evidence="1 2">GCM71</strain>
    </source>
</reference>
<dbReference type="EMBL" id="AWXR01000073">
    <property type="protein sequence ID" value="ERM80879.1"/>
    <property type="molecule type" value="Genomic_DNA"/>
</dbReference>
<protein>
    <submittedName>
        <fullName evidence="1">Uncharacterized protein</fullName>
    </submittedName>
</protein>